<dbReference type="Pfam" id="PF01569">
    <property type="entry name" value="PAP2"/>
    <property type="match status" value="1"/>
</dbReference>
<gene>
    <name evidence="3" type="ORF">GCM10011506_24840</name>
</gene>
<name>A0ABQ1MC78_9BACT</name>
<dbReference type="Proteomes" id="UP000636010">
    <property type="component" value="Unassembled WGS sequence"/>
</dbReference>
<keyword evidence="4" id="KW-1185">Reference proteome</keyword>
<feature type="transmembrane region" description="Helical" evidence="1">
    <location>
        <begin position="179"/>
        <end position="197"/>
    </location>
</feature>
<proteinExistence type="predicted"/>
<feature type="transmembrane region" description="Helical" evidence="1">
    <location>
        <begin position="76"/>
        <end position="94"/>
    </location>
</feature>
<dbReference type="Gene3D" id="1.20.144.10">
    <property type="entry name" value="Phosphatidic acid phosphatase type 2/haloperoxidase"/>
    <property type="match status" value="1"/>
</dbReference>
<evidence type="ECO:0000313" key="4">
    <source>
        <dbReference type="Proteomes" id="UP000636010"/>
    </source>
</evidence>
<feature type="transmembrane region" description="Helical" evidence="1">
    <location>
        <begin position="49"/>
        <end position="71"/>
    </location>
</feature>
<dbReference type="InterPro" id="IPR000326">
    <property type="entry name" value="PAP2/HPO"/>
</dbReference>
<dbReference type="SMART" id="SM00014">
    <property type="entry name" value="acidPPc"/>
    <property type="match status" value="1"/>
</dbReference>
<keyword evidence="1" id="KW-1133">Transmembrane helix</keyword>
<feature type="transmembrane region" description="Helical" evidence="1">
    <location>
        <begin position="131"/>
        <end position="148"/>
    </location>
</feature>
<dbReference type="PANTHER" id="PTHR14969">
    <property type="entry name" value="SPHINGOSINE-1-PHOSPHATE PHOSPHOHYDROLASE"/>
    <property type="match status" value="1"/>
</dbReference>
<evidence type="ECO:0000259" key="2">
    <source>
        <dbReference type="SMART" id="SM00014"/>
    </source>
</evidence>
<sequence>MISLIKRHYFCLSIYLSLITICTLLTQYFGKKATHLEINKYNCSFIDFILKYVTHLGDGIFAIVIIVVMLFNRFRYAVMLLYAFLISGITSQVLKKIFFKDVERPALYFKNISELRFVEGVELMYSNSFPSGHSATAFALAFSLIFITKKISHRYILFGIALVVSFSRVYLSEHFLEDVMAGSLIGVIAAFISYLIIHKSQNKFLDNQLRISLYNTEEKKLNESN</sequence>
<dbReference type="SUPFAM" id="SSF48317">
    <property type="entry name" value="Acid phosphatase/Vanadium-dependent haloperoxidase"/>
    <property type="match status" value="1"/>
</dbReference>
<keyword evidence="1" id="KW-0812">Transmembrane</keyword>
<feature type="domain" description="Phosphatidic acid phosphatase type 2/haloperoxidase" evidence="2">
    <location>
        <begin position="74"/>
        <end position="194"/>
    </location>
</feature>
<dbReference type="EMBL" id="BMEC01000007">
    <property type="protein sequence ID" value="GGC38421.1"/>
    <property type="molecule type" value="Genomic_DNA"/>
</dbReference>
<reference evidence="4" key="1">
    <citation type="journal article" date="2019" name="Int. J. Syst. Evol. Microbiol.">
        <title>The Global Catalogue of Microorganisms (GCM) 10K type strain sequencing project: providing services to taxonomists for standard genome sequencing and annotation.</title>
        <authorList>
            <consortium name="The Broad Institute Genomics Platform"/>
            <consortium name="The Broad Institute Genome Sequencing Center for Infectious Disease"/>
            <person name="Wu L."/>
            <person name="Ma J."/>
        </authorList>
    </citation>
    <scope>NUCLEOTIDE SEQUENCE [LARGE SCALE GENOMIC DNA]</scope>
    <source>
        <strain evidence="4">CGMCC 1.10832</strain>
    </source>
</reference>
<keyword evidence="1" id="KW-0472">Membrane</keyword>
<evidence type="ECO:0000313" key="3">
    <source>
        <dbReference type="EMBL" id="GGC38421.1"/>
    </source>
</evidence>
<comment type="caution">
    <text evidence="3">The sequence shown here is derived from an EMBL/GenBank/DDBJ whole genome shotgun (WGS) entry which is preliminary data.</text>
</comment>
<evidence type="ECO:0000256" key="1">
    <source>
        <dbReference type="SAM" id="Phobius"/>
    </source>
</evidence>
<dbReference type="InterPro" id="IPR036938">
    <property type="entry name" value="PAP2/HPO_sf"/>
</dbReference>
<dbReference type="PANTHER" id="PTHR14969:SF13">
    <property type="entry name" value="AT30094P"/>
    <property type="match status" value="1"/>
</dbReference>
<organism evidence="3 4">
    <name type="scientific">Marivirga lumbricoides</name>
    <dbReference type="NCBI Taxonomy" id="1046115"/>
    <lineage>
        <taxon>Bacteria</taxon>
        <taxon>Pseudomonadati</taxon>
        <taxon>Bacteroidota</taxon>
        <taxon>Cytophagia</taxon>
        <taxon>Cytophagales</taxon>
        <taxon>Marivirgaceae</taxon>
        <taxon>Marivirga</taxon>
    </lineage>
</organism>
<feature type="transmembrane region" description="Helical" evidence="1">
    <location>
        <begin position="9"/>
        <end position="29"/>
    </location>
</feature>
<protein>
    <recommendedName>
        <fullName evidence="2">Phosphatidic acid phosphatase type 2/haloperoxidase domain-containing protein</fullName>
    </recommendedName>
</protein>
<feature type="transmembrane region" description="Helical" evidence="1">
    <location>
        <begin position="155"/>
        <end position="173"/>
    </location>
</feature>
<accession>A0ABQ1MC78</accession>
<dbReference type="RefSeq" id="WP_188463849.1">
    <property type="nucleotide sequence ID" value="NZ_BAABHU010000007.1"/>
</dbReference>